<accession>W7XEZ9</accession>
<name>W7XEZ9_TETTS</name>
<dbReference type="AlphaFoldDB" id="W7XEZ9"/>
<sequence>MQVYFHFEQNFQEYKFQIQEYFNLNQKREICLIINVIKTSNMLIQIEFQNENLLGKLNHYAFQVKFGINAIQDRLQVVFRQFNLKTKMQFYDHKLIQKCLLCVNLLHF</sequence>
<evidence type="ECO:0000313" key="1">
    <source>
        <dbReference type="EMBL" id="EWS72566.1"/>
    </source>
</evidence>
<dbReference type="GeneID" id="24439918"/>
<dbReference type="KEGG" id="tet:TTHERM_000630338"/>
<dbReference type="InParanoid" id="W7XEZ9"/>
<gene>
    <name evidence="1" type="ORF">TTHERM_000630338</name>
</gene>
<dbReference type="EMBL" id="GG662532">
    <property type="protein sequence ID" value="EWS72566.1"/>
    <property type="molecule type" value="Genomic_DNA"/>
</dbReference>
<keyword evidence="2" id="KW-1185">Reference proteome</keyword>
<organism evidence="1 2">
    <name type="scientific">Tetrahymena thermophila (strain SB210)</name>
    <dbReference type="NCBI Taxonomy" id="312017"/>
    <lineage>
        <taxon>Eukaryota</taxon>
        <taxon>Sar</taxon>
        <taxon>Alveolata</taxon>
        <taxon>Ciliophora</taxon>
        <taxon>Intramacronucleata</taxon>
        <taxon>Oligohymenophorea</taxon>
        <taxon>Hymenostomatida</taxon>
        <taxon>Tetrahymenina</taxon>
        <taxon>Tetrahymenidae</taxon>
        <taxon>Tetrahymena</taxon>
    </lineage>
</organism>
<reference evidence="2" key="1">
    <citation type="journal article" date="2006" name="PLoS Biol.">
        <title>Macronuclear genome sequence of the ciliate Tetrahymena thermophila, a model eukaryote.</title>
        <authorList>
            <person name="Eisen J.A."/>
            <person name="Coyne R.S."/>
            <person name="Wu M."/>
            <person name="Wu D."/>
            <person name="Thiagarajan M."/>
            <person name="Wortman J.R."/>
            <person name="Badger J.H."/>
            <person name="Ren Q."/>
            <person name="Amedeo P."/>
            <person name="Jones K.M."/>
            <person name="Tallon L.J."/>
            <person name="Delcher A.L."/>
            <person name="Salzberg S.L."/>
            <person name="Silva J.C."/>
            <person name="Haas B.J."/>
            <person name="Majoros W.H."/>
            <person name="Farzad M."/>
            <person name="Carlton J.M."/>
            <person name="Smith R.K. Jr."/>
            <person name="Garg J."/>
            <person name="Pearlman R.E."/>
            <person name="Karrer K.M."/>
            <person name="Sun L."/>
            <person name="Manning G."/>
            <person name="Elde N.C."/>
            <person name="Turkewitz A.P."/>
            <person name="Asai D.J."/>
            <person name="Wilkes D.E."/>
            <person name="Wang Y."/>
            <person name="Cai H."/>
            <person name="Collins K."/>
            <person name="Stewart B.A."/>
            <person name="Lee S.R."/>
            <person name="Wilamowska K."/>
            <person name="Weinberg Z."/>
            <person name="Ruzzo W.L."/>
            <person name="Wloga D."/>
            <person name="Gaertig J."/>
            <person name="Frankel J."/>
            <person name="Tsao C.-C."/>
            <person name="Gorovsky M.A."/>
            <person name="Keeling P.J."/>
            <person name="Waller R.F."/>
            <person name="Patron N.J."/>
            <person name="Cherry J.M."/>
            <person name="Stover N.A."/>
            <person name="Krieger C.J."/>
            <person name="del Toro C."/>
            <person name="Ryder H.F."/>
            <person name="Williamson S.C."/>
            <person name="Barbeau R.A."/>
            <person name="Hamilton E.P."/>
            <person name="Orias E."/>
        </authorList>
    </citation>
    <scope>NUCLEOTIDE SEQUENCE [LARGE SCALE GENOMIC DNA]</scope>
    <source>
        <strain evidence="2">SB210</strain>
    </source>
</reference>
<dbReference type="Proteomes" id="UP000009168">
    <property type="component" value="Unassembled WGS sequence"/>
</dbReference>
<proteinExistence type="predicted"/>
<protein>
    <submittedName>
        <fullName evidence="1">Uncharacterized protein</fullName>
    </submittedName>
</protein>
<dbReference type="RefSeq" id="XP_012654849.1">
    <property type="nucleotide sequence ID" value="XM_012799395.1"/>
</dbReference>
<evidence type="ECO:0000313" key="2">
    <source>
        <dbReference type="Proteomes" id="UP000009168"/>
    </source>
</evidence>